<dbReference type="Proteomes" id="UP000642468">
    <property type="component" value="Unassembled WGS sequence"/>
</dbReference>
<name>A0ABR8JKG5_9BACT</name>
<dbReference type="InterPro" id="IPR003593">
    <property type="entry name" value="AAA+_ATPase"/>
</dbReference>
<dbReference type="CDD" id="cd19481">
    <property type="entry name" value="RecA-like_protease"/>
    <property type="match status" value="1"/>
</dbReference>
<evidence type="ECO:0000313" key="6">
    <source>
        <dbReference type="Proteomes" id="UP000642468"/>
    </source>
</evidence>
<dbReference type="InterPro" id="IPR050221">
    <property type="entry name" value="26S_Proteasome_ATPase"/>
</dbReference>
<comment type="caution">
    <text evidence="5">The sequence shown here is derived from an EMBL/GenBank/DDBJ whole genome shotgun (WGS) entry which is preliminary data.</text>
</comment>
<gene>
    <name evidence="5" type="ORF">IC231_09595</name>
</gene>
<evidence type="ECO:0000313" key="5">
    <source>
        <dbReference type="EMBL" id="MBD2715289.1"/>
    </source>
</evidence>
<organism evidence="5 6">
    <name type="scientific">Hymenobacter duratus</name>
    <dbReference type="NCBI Taxonomy" id="2771356"/>
    <lineage>
        <taxon>Bacteria</taxon>
        <taxon>Pseudomonadati</taxon>
        <taxon>Bacteroidota</taxon>
        <taxon>Cytophagia</taxon>
        <taxon>Cytophagales</taxon>
        <taxon>Hymenobacteraceae</taxon>
        <taxon>Hymenobacter</taxon>
    </lineage>
</organism>
<dbReference type="PANTHER" id="PTHR23073">
    <property type="entry name" value="26S PROTEASOME REGULATORY SUBUNIT"/>
    <property type="match status" value="1"/>
</dbReference>
<proteinExistence type="inferred from homology"/>
<sequence length="446" mass="48884">MEAPRPAALAATLAREFDWLSAVLNARLQLYFGAESGAAARDDLPAPELPAEATDAYSRLVQREQLGRAERLVLALALAPHFRPQALDSFFARNSLYDRRFTEFGGLQGRNHAGFLPTGETALFLLAGNDLARRLPYQFHLFADSVLITAGFIELGTPDAAEPALSGALTITPEALALLTAGHGARRPASVAALAQLVTTPLSWDELVLEPDTQEQLHNIRAWLTQQGSQGPDAHLTRQLKPGYRVLFYGPPGTGKTLAASLLGKTTGTAVYRVDLSAMVSKYIGETEKNLSRLFDMAERQRWILLFDEAEALFGKRTTIGSAHDRYANQEISYLLQRMEQFPGLIVVAATAKGNLDEGFIRRFHAVLPFPLPGPTEREKLWRQAFAGIPVAPDVDFSVLARQHQLTGGAISNVLRHCAVAVRQHGQRVSTADFERAIQRQKEAFG</sequence>
<protein>
    <submittedName>
        <fullName evidence="5">ATP-binding protein</fullName>
    </submittedName>
</protein>
<dbReference type="Pfam" id="PF00004">
    <property type="entry name" value="AAA"/>
    <property type="match status" value="1"/>
</dbReference>
<dbReference type="EMBL" id="JACWZZ010000002">
    <property type="protein sequence ID" value="MBD2715289.1"/>
    <property type="molecule type" value="Genomic_DNA"/>
</dbReference>
<keyword evidence="2" id="KW-0547">Nucleotide-binding</keyword>
<dbReference type="SUPFAM" id="SSF52540">
    <property type="entry name" value="P-loop containing nucleoside triphosphate hydrolases"/>
    <property type="match status" value="1"/>
</dbReference>
<accession>A0ABR8JKG5</accession>
<evidence type="ECO:0000256" key="2">
    <source>
        <dbReference type="ARBA" id="ARBA00022741"/>
    </source>
</evidence>
<dbReference type="InterPro" id="IPR027417">
    <property type="entry name" value="P-loop_NTPase"/>
</dbReference>
<reference evidence="5 6" key="1">
    <citation type="submission" date="2020-09" db="EMBL/GenBank/DDBJ databases">
        <authorList>
            <person name="Kim M.K."/>
        </authorList>
    </citation>
    <scope>NUCLEOTIDE SEQUENCE [LARGE SCALE GENOMIC DNA]</scope>
    <source>
        <strain evidence="5 6">BT646</strain>
    </source>
</reference>
<dbReference type="InterPro" id="IPR003959">
    <property type="entry name" value="ATPase_AAA_core"/>
</dbReference>
<dbReference type="RefSeq" id="WP_190784307.1">
    <property type="nucleotide sequence ID" value="NZ_JACWZZ010000002.1"/>
</dbReference>
<keyword evidence="6" id="KW-1185">Reference proteome</keyword>
<keyword evidence="3 5" id="KW-0067">ATP-binding</keyword>
<evidence type="ECO:0000259" key="4">
    <source>
        <dbReference type="SMART" id="SM00382"/>
    </source>
</evidence>
<evidence type="ECO:0000256" key="3">
    <source>
        <dbReference type="ARBA" id="ARBA00022840"/>
    </source>
</evidence>
<feature type="domain" description="AAA+ ATPase" evidence="4">
    <location>
        <begin position="242"/>
        <end position="374"/>
    </location>
</feature>
<dbReference type="Gene3D" id="1.10.8.60">
    <property type="match status" value="1"/>
</dbReference>
<evidence type="ECO:0000256" key="1">
    <source>
        <dbReference type="ARBA" id="ARBA00006914"/>
    </source>
</evidence>
<dbReference type="GO" id="GO:0005524">
    <property type="term" value="F:ATP binding"/>
    <property type="evidence" value="ECO:0007669"/>
    <property type="project" value="UniProtKB-KW"/>
</dbReference>
<dbReference type="SMART" id="SM00382">
    <property type="entry name" value="AAA"/>
    <property type="match status" value="1"/>
</dbReference>
<comment type="similarity">
    <text evidence="1">Belongs to the AAA ATPase family.</text>
</comment>
<dbReference type="Gene3D" id="3.40.50.300">
    <property type="entry name" value="P-loop containing nucleotide triphosphate hydrolases"/>
    <property type="match status" value="1"/>
</dbReference>